<protein>
    <submittedName>
        <fullName evidence="2">DUF1318 domain-containing protein</fullName>
    </submittedName>
</protein>
<gene>
    <name evidence="2" type="ORF">C4F51_04750</name>
</gene>
<sequence>MKLLARIKTFALLALLTLTLPVMAMNLQQAMSALSGAKEQGLVGEQPNGYLGVVSASGDANEIVKLVNQARKEQYQKMAQDNGIALKDVETMAGQKAIEKTSRNHFVQVDGKWVKKS</sequence>
<feature type="signal peptide" evidence="1">
    <location>
        <begin position="1"/>
        <end position="24"/>
    </location>
</feature>
<dbReference type="RefSeq" id="WP_193907623.1">
    <property type="nucleotide sequence ID" value="NZ_PRDL01000001.1"/>
</dbReference>
<name>A0A928V5I2_9GAMM</name>
<accession>A0A928V5I2</accession>
<keyword evidence="3" id="KW-1185">Reference proteome</keyword>
<dbReference type="Pfam" id="PF07027">
    <property type="entry name" value="DUF1318"/>
    <property type="match status" value="1"/>
</dbReference>
<dbReference type="PIRSF" id="PIRSF025560">
    <property type="entry name" value="UCP025560"/>
    <property type="match status" value="1"/>
</dbReference>
<evidence type="ECO:0000313" key="3">
    <source>
        <dbReference type="Proteomes" id="UP000652567"/>
    </source>
</evidence>
<reference evidence="2" key="1">
    <citation type="submission" date="2018-07" db="EMBL/GenBank/DDBJ databases">
        <title>Genome assembly of strain Ka43.</title>
        <authorList>
            <person name="Kukolya J."/>
            <person name="Nagy I."/>
            <person name="Horvath B."/>
            <person name="Toth A."/>
        </authorList>
    </citation>
    <scope>NUCLEOTIDE SEQUENCE</scope>
    <source>
        <strain evidence="2">KB43</strain>
    </source>
</reference>
<dbReference type="EMBL" id="PRDL01000001">
    <property type="protein sequence ID" value="MBE8716494.1"/>
    <property type="molecule type" value="Genomic_DNA"/>
</dbReference>
<feature type="chain" id="PRO_5037208156" evidence="1">
    <location>
        <begin position="25"/>
        <end position="117"/>
    </location>
</feature>
<evidence type="ECO:0000256" key="1">
    <source>
        <dbReference type="SAM" id="SignalP"/>
    </source>
</evidence>
<comment type="caution">
    <text evidence="2">The sequence shown here is derived from an EMBL/GenBank/DDBJ whole genome shotgun (WGS) entry which is preliminary data.</text>
</comment>
<evidence type="ECO:0000313" key="2">
    <source>
        <dbReference type="EMBL" id="MBE8716494.1"/>
    </source>
</evidence>
<dbReference type="Proteomes" id="UP000652567">
    <property type="component" value="Unassembled WGS sequence"/>
</dbReference>
<dbReference type="AlphaFoldDB" id="A0A928V5I2"/>
<keyword evidence="1" id="KW-0732">Signal</keyword>
<dbReference type="InterPro" id="IPR008309">
    <property type="entry name" value="YdbL"/>
</dbReference>
<organism evidence="2 3">
    <name type="scientific">Cellvibrio polysaccharolyticus</name>
    <dbReference type="NCBI Taxonomy" id="2082724"/>
    <lineage>
        <taxon>Bacteria</taxon>
        <taxon>Pseudomonadati</taxon>
        <taxon>Pseudomonadota</taxon>
        <taxon>Gammaproteobacteria</taxon>
        <taxon>Cellvibrionales</taxon>
        <taxon>Cellvibrionaceae</taxon>
        <taxon>Cellvibrio</taxon>
    </lineage>
</organism>
<proteinExistence type="predicted"/>